<dbReference type="PANTHER" id="PTHR45138:SF9">
    <property type="entry name" value="DIGUANYLATE CYCLASE DGCM-RELATED"/>
    <property type="match status" value="1"/>
</dbReference>
<dbReference type="PANTHER" id="PTHR45138">
    <property type="entry name" value="REGULATORY COMPONENTS OF SENSORY TRANSDUCTION SYSTEM"/>
    <property type="match status" value="1"/>
</dbReference>
<dbReference type="RefSeq" id="WP_112714690.1">
    <property type="nucleotide sequence ID" value="NZ_LS483250.1"/>
</dbReference>
<dbReference type="PROSITE" id="PS50887">
    <property type="entry name" value="GGDEF"/>
    <property type="match status" value="1"/>
</dbReference>
<evidence type="ECO:0000313" key="6">
    <source>
        <dbReference type="EMBL" id="SQD78532.1"/>
    </source>
</evidence>
<dbReference type="InterPro" id="IPR043128">
    <property type="entry name" value="Rev_trsase/Diguanyl_cyclase"/>
</dbReference>
<dbReference type="Pfam" id="PF00990">
    <property type="entry name" value="GGDEF"/>
    <property type="match status" value="1"/>
</dbReference>
<dbReference type="AlphaFoldDB" id="A0A330LQ24"/>
<dbReference type="InterPro" id="IPR050469">
    <property type="entry name" value="Diguanylate_Cyclase"/>
</dbReference>
<keyword evidence="4" id="KW-1133">Transmembrane helix</keyword>
<comment type="cofactor">
    <cofactor evidence="1">
        <name>Mg(2+)</name>
        <dbReference type="ChEBI" id="CHEBI:18420"/>
    </cofactor>
</comment>
<feature type="domain" description="GGDEF" evidence="5">
    <location>
        <begin position="460"/>
        <end position="589"/>
    </location>
</feature>
<keyword evidence="4" id="KW-0812">Transmembrane</keyword>
<proteinExistence type="predicted"/>
<dbReference type="InterPro" id="IPR029787">
    <property type="entry name" value="Nucleotide_cyclase"/>
</dbReference>
<evidence type="ECO:0000256" key="4">
    <source>
        <dbReference type="SAM" id="Phobius"/>
    </source>
</evidence>
<evidence type="ECO:0000256" key="3">
    <source>
        <dbReference type="ARBA" id="ARBA00034247"/>
    </source>
</evidence>
<dbReference type="EMBL" id="LS483250">
    <property type="protein sequence ID" value="SQD78532.1"/>
    <property type="molecule type" value="Genomic_DNA"/>
</dbReference>
<dbReference type="GO" id="GO:0052621">
    <property type="term" value="F:diguanylate cyclase activity"/>
    <property type="evidence" value="ECO:0007669"/>
    <property type="project" value="UniProtKB-EC"/>
</dbReference>
<evidence type="ECO:0000259" key="5">
    <source>
        <dbReference type="PROSITE" id="PS50887"/>
    </source>
</evidence>
<name>A0A330LQ24_9GAMM</name>
<evidence type="ECO:0000313" key="7">
    <source>
        <dbReference type="Proteomes" id="UP000250163"/>
    </source>
</evidence>
<dbReference type="FunFam" id="3.30.70.270:FF:000001">
    <property type="entry name" value="Diguanylate cyclase domain protein"/>
    <property type="match status" value="1"/>
</dbReference>
<keyword evidence="7" id="KW-1185">Reference proteome</keyword>
<dbReference type="EC" id="2.7.7.65" evidence="2"/>
<accession>A0A330LQ24</accession>
<dbReference type="SUPFAM" id="SSF55073">
    <property type="entry name" value="Nucleotide cyclase"/>
    <property type="match status" value="1"/>
</dbReference>
<evidence type="ECO:0000256" key="1">
    <source>
        <dbReference type="ARBA" id="ARBA00001946"/>
    </source>
</evidence>
<keyword evidence="4" id="KW-0472">Membrane</keyword>
<gene>
    <name evidence="6" type="ORF">MORIYA_2054</name>
</gene>
<dbReference type="Pfam" id="PF22673">
    <property type="entry name" value="MCP-like_PDC_1"/>
    <property type="match status" value="1"/>
</dbReference>
<feature type="transmembrane region" description="Helical" evidence="4">
    <location>
        <begin position="332"/>
        <end position="355"/>
    </location>
</feature>
<dbReference type="Proteomes" id="UP000250163">
    <property type="component" value="Chromosome MORIYA"/>
</dbReference>
<reference evidence="7" key="1">
    <citation type="submission" date="2018-05" db="EMBL/GenBank/DDBJ databases">
        <authorList>
            <person name="Cea G.-C."/>
            <person name="William W."/>
        </authorList>
    </citation>
    <scope>NUCLEOTIDE SEQUENCE [LARGE SCALE GENOMIC DNA]</scope>
    <source>
        <strain evidence="7">DB21MT 5</strain>
    </source>
</reference>
<dbReference type="CDD" id="cd18774">
    <property type="entry name" value="PDC2_HK_sensor"/>
    <property type="match status" value="1"/>
</dbReference>
<evidence type="ECO:0000256" key="2">
    <source>
        <dbReference type="ARBA" id="ARBA00012528"/>
    </source>
</evidence>
<dbReference type="CDD" id="cd01949">
    <property type="entry name" value="GGDEF"/>
    <property type="match status" value="1"/>
</dbReference>
<dbReference type="Gene3D" id="3.30.70.270">
    <property type="match status" value="1"/>
</dbReference>
<dbReference type="SMART" id="SM00267">
    <property type="entry name" value="GGDEF"/>
    <property type="match status" value="1"/>
</dbReference>
<protein>
    <recommendedName>
        <fullName evidence="2">diguanylate cyclase</fullName>
        <ecNumber evidence="2">2.7.7.65</ecNumber>
    </recommendedName>
</protein>
<dbReference type="OrthoDB" id="8572793at2"/>
<dbReference type="NCBIfam" id="TIGR00254">
    <property type="entry name" value="GGDEF"/>
    <property type="match status" value="1"/>
</dbReference>
<dbReference type="Gene3D" id="6.10.340.10">
    <property type="match status" value="1"/>
</dbReference>
<sequence>MKSVPLRGLIVVPFVVLTLIAGITLYLVSTITIANVANSVGIQYIKEVEDRIYGHVRHFTAPLSSIVDINRNAFSYRPELLDSLTPLASRLYEQAMPYPHMTFISVATTDGRYLSSTRNPFKTDHHSVAANYVNKTLTMEGFEYDPVRHIGDKIEKDPSFSYDPRTRPFYQDAVQAQGMVWSKIHLYYGFPTLGIGLSGPIYDQQGKLLGVTATSVALTELDDFLESIALVDNAYIFLAERNGALIATSSKDELYTIANGITTRVSLVTHPDKVFQMASKQLESGAHRLEVDGENFLYHVRSISLGYGETWLIGILIPSSHHESVLAEHNQAALFITLMLFACIALVGSLIAWYICKPIQRLNQAANDQNLESIQKLPQPLSGISEINSLSQGLHLMADNLADIMQNLDKKVAQRTSHLEDENENLLECSITDELTNLHNRRGLNQAFERTFKYAQQQNKSITFVLCDIDHFKGVNDKFGHSAGDLALVEVAKILKSHLRSTQDIVARYGGEEFALVFVDTDLNHVIARMNKIRQDFVAKPVFDNQHITMSFGITYIEDASSTSQQMLIDVTDAKLYRAKNSGRDKIVS</sequence>
<feature type="transmembrane region" description="Helical" evidence="4">
    <location>
        <begin position="6"/>
        <end position="28"/>
    </location>
</feature>
<dbReference type="Gene3D" id="3.30.450.20">
    <property type="entry name" value="PAS domain"/>
    <property type="match status" value="1"/>
</dbReference>
<organism evidence="6 7">
    <name type="scientific">Moritella yayanosii</name>
    <dbReference type="NCBI Taxonomy" id="69539"/>
    <lineage>
        <taxon>Bacteria</taxon>
        <taxon>Pseudomonadati</taxon>
        <taxon>Pseudomonadota</taxon>
        <taxon>Gammaproteobacteria</taxon>
        <taxon>Alteromonadales</taxon>
        <taxon>Moritellaceae</taxon>
        <taxon>Moritella</taxon>
    </lineage>
</organism>
<dbReference type="KEGG" id="mya:MORIYA_2054"/>
<dbReference type="InterPro" id="IPR000160">
    <property type="entry name" value="GGDEF_dom"/>
</dbReference>
<comment type="catalytic activity">
    <reaction evidence="3">
        <text>2 GTP = 3',3'-c-di-GMP + 2 diphosphate</text>
        <dbReference type="Rhea" id="RHEA:24898"/>
        <dbReference type="ChEBI" id="CHEBI:33019"/>
        <dbReference type="ChEBI" id="CHEBI:37565"/>
        <dbReference type="ChEBI" id="CHEBI:58805"/>
        <dbReference type="EC" id="2.7.7.65"/>
    </reaction>
</comment>